<comment type="caution">
    <text evidence="4">The sequence shown here is derived from an EMBL/GenBank/DDBJ whole genome shotgun (WGS) entry which is preliminary data.</text>
</comment>
<dbReference type="PROSITE" id="PS51257">
    <property type="entry name" value="PROKAR_LIPOPROTEIN"/>
    <property type="match status" value="1"/>
</dbReference>
<organism evidence="4 5">
    <name type="scientific">Gordonia paraffinivorans NBRC 108238</name>
    <dbReference type="NCBI Taxonomy" id="1223543"/>
    <lineage>
        <taxon>Bacteria</taxon>
        <taxon>Bacillati</taxon>
        <taxon>Actinomycetota</taxon>
        <taxon>Actinomycetes</taxon>
        <taxon>Mycobacteriales</taxon>
        <taxon>Gordoniaceae</taxon>
        <taxon>Gordonia</taxon>
    </lineage>
</organism>
<dbReference type="PROSITE" id="PS50234">
    <property type="entry name" value="VWFA"/>
    <property type="match status" value="1"/>
</dbReference>
<dbReference type="SUPFAM" id="SSF53300">
    <property type="entry name" value="vWA-like"/>
    <property type="match status" value="1"/>
</dbReference>
<dbReference type="Gene3D" id="3.40.50.410">
    <property type="entry name" value="von Willebrand factor, type A domain"/>
    <property type="match status" value="1"/>
</dbReference>
<evidence type="ECO:0000256" key="2">
    <source>
        <dbReference type="SAM" id="SignalP"/>
    </source>
</evidence>
<protein>
    <recommendedName>
        <fullName evidence="3">VWFA domain-containing protein</fullName>
    </recommendedName>
</protein>
<name>A0ABQ0IIE5_9ACTN</name>
<keyword evidence="5" id="KW-1185">Reference proteome</keyword>
<dbReference type="InterPro" id="IPR036465">
    <property type="entry name" value="vWFA_dom_sf"/>
</dbReference>
<dbReference type="RefSeq" id="WP_006899583.1">
    <property type="nucleotide sequence ID" value="NZ_BAOQ01000011.1"/>
</dbReference>
<evidence type="ECO:0000313" key="4">
    <source>
        <dbReference type="EMBL" id="GAC83348.1"/>
    </source>
</evidence>
<dbReference type="SMART" id="SM00327">
    <property type="entry name" value="VWA"/>
    <property type="match status" value="1"/>
</dbReference>
<dbReference type="InterPro" id="IPR002035">
    <property type="entry name" value="VWF_A"/>
</dbReference>
<reference evidence="4 5" key="1">
    <citation type="submission" date="2013-02" db="EMBL/GenBank/DDBJ databases">
        <title>Whole genome shotgun sequence of Gordonia paraffinivorans NBRC 108238.</title>
        <authorList>
            <person name="Isaki-Nakamura S."/>
            <person name="Hosoyama A."/>
            <person name="Tsuchikane K."/>
            <person name="Ando Y."/>
            <person name="Baba S."/>
            <person name="Ohji S."/>
            <person name="Hamada M."/>
            <person name="Tamura T."/>
            <person name="Yamazoe A."/>
            <person name="Yamazaki S."/>
            <person name="Fujita N."/>
        </authorList>
    </citation>
    <scope>NUCLEOTIDE SEQUENCE [LARGE SCALE GENOMIC DNA]</scope>
    <source>
        <strain evidence="4 5">NBRC 108238</strain>
    </source>
</reference>
<feature type="chain" id="PRO_5046769562" description="VWFA domain-containing protein" evidence="2">
    <location>
        <begin position="21"/>
        <end position="229"/>
    </location>
</feature>
<dbReference type="EMBL" id="BAOQ01000011">
    <property type="protein sequence ID" value="GAC83348.1"/>
    <property type="molecule type" value="Genomic_DNA"/>
</dbReference>
<gene>
    <name evidence="4" type="ORF">GP2_011_00750</name>
</gene>
<proteinExistence type="predicted"/>
<dbReference type="Pfam" id="PF13519">
    <property type="entry name" value="VWA_2"/>
    <property type="match status" value="1"/>
</dbReference>
<dbReference type="Proteomes" id="UP000035021">
    <property type="component" value="Unassembled WGS sequence"/>
</dbReference>
<keyword evidence="2" id="KW-0732">Signal</keyword>
<evidence type="ECO:0000259" key="3">
    <source>
        <dbReference type="PROSITE" id="PS50234"/>
    </source>
</evidence>
<evidence type="ECO:0000313" key="5">
    <source>
        <dbReference type="Proteomes" id="UP000035021"/>
    </source>
</evidence>
<feature type="signal peptide" evidence="2">
    <location>
        <begin position="1"/>
        <end position="20"/>
    </location>
</feature>
<accession>A0ABQ0IIE5</accession>
<sequence length="229" mass="24176">MIFRVRIALVSLCAAAAVVAGCSSEGNPQPAEESSAAAVPVPEVVAPTALILDASDSMATEDAPGPRIDAARTAVRELVAALPSDTRLAVLAYGTGTSNRPSDHAAGCRDVTTLIPFGPMNRDRVRNAVDGLTPRGFTPIAESLRQAATTLPTDGDVAIVLVSDGEDTCGEPPCPVAEQLKRDNPRLRISTLGFKTAGPRRRIWNASPRRPTGCSSRRRTRRSRVPGCW</sequence>
<evidence type="ECO:0000256" key="1">
    <source>
        <dbReference type="SAM" id="MobiDB-lite"/>
    </source>
</evidence>
<feature type="domain" description="VWFA" evidence="3">
    <location>
        <begin position="47"/>
        <end position="194"/>
    </location>
</feature>
<feature type="compositionally biased region" description="Basic residues" evidence="1">
    <location>
        <begin position="216"/>
        <end position="229"/>
    </location>
</feature>
<feature type="region of interest" description="Disordered" evidence="1">
    <location>
        <begin position="206"/>
        <end position="229"/>
    </location>
</feature>